<dbReference type="EMBL" id="JAUSUC010000028">
    <property type="protein sequence ID" value="MDQ0215848.1"/>
    <property type="molecule type" value="Genomic_DNA"/>
</dbReference>
<dbReference type="SUPFAM" id="SSF56059">
    <property type="entry name" value="Glutathione synthetase ATP-binding domain-like"/>
    <property type="match status" value="1"/>
</dbReference>
<evidence type="ECO:0000313" key="1">
    <source>
        <dbReference type="EMBL" id="MDQ0215848.1"/>
    </source>
</evidence>
<gene>
    <name evidence="1" type="ORF">J2S13_002268</name>
</gene>
<protein>
    <submittedName>
        <fullName evidence="1">Glutathione synthase/RimK-type ligase-like ATP-grasp enzyme</fullName>
    </submittedName>
</protein>
<accession>A0AAJ1WJT2</accession>
<dbReference type="AlphaFoldDB" id="A0AAJ1WJT2"/>
<comment type="caution">
    <text evidence="1">The sequence shown here is derived from an EMBL/GenBank/DDBJ whole genome shotgun (WGS) entry which is preliminary data.</text>
</comment>
<name>A0AAJ1WJT2_9BACI</name>
<dbReference type="Gene3D" id="3.30.470.20">
    <property type="entry name" value="ATP-grasp fold, B domain"/>
    <property type="match status" value="1"/>
</dbReference>
<sequence>MHCLGKWNQYEILKRQPLLLKHLPETTLYSQENLINFLYRHYFIYVKHDTSGQGRGIFKVSKRDDSHFHITGYSLYGKVVDKIVETTEEFHQILHPFIQFGRLSGQYIIQEGIESITKDKLPFSLRVHIQYLDGNWIIGGIYGKISTTSTIKNGIVNSHQGAQIITIDKLLSLHPAINHIQKDEILDSLGKTAKLVAKEVAMHSPCREYGMDFGIDTSGKPIFFEVNTTPGIKGFAKIENKSLWKRIVNIRKKQNEDSSRRT</sequence>
<dbReference type="GO" id="GO:0016874">
    <property type="term" value="F:ligase activity"/>
    <property type="evidence" value="ECO:0007669"/>
    <property type="project" value="UniProtKB-KW"/>
</dbReference>
<proteinExistence type="predicted"/>
<reference evidence="1" key="1">
    <citation type="submission" date="2023-07" db="EMBL/GenBank/DDBJ databases">
        <title>Genomic Encyclopedia of Type Strains, Phase IV (KMG-IV): sequencing the most valuable type-strain genomes for metagenomic binning, comparative biology and taxonomic classification.</title>
        <authorList>
            <person name="Goeker M."/>
        </authorList>
    </citation>
    <scope>NUCLEOTIDE SEQUENCE</scope>
    <source>
        <strain evidence="1">DSM 23947</strain>
    </source>
</reference>
<dbReference type="RefSeq" id="WP_307257847.1">
    <property type="nucleotide sequence ID" value="NZ_JAUSUC010000028.1"/>
</dbReference>
<dbReference type="InterPro" id="IPR026838">
    <property type="entry name" value="YheC/D"/>
</dbReference>
<dbReference type="Pfam" id="PF14398">
    <property type="entry name" value="ATPgrasp_YheCD"/>
    <property type="match status" value="1"/>
</dbReference>
<organism evidence="1 2">
    <name type="scientific">Oikeobacillus pervagus</name>
    <dbReference type="NCBI Taxonomy" id="1325931"/>
    <lineage>
        <taxon>Bacteria</taxon>
        <taxon>Bacillati</taxon>
        <taxon>Bacillota</taxon>
        <taxon>Bacilli</taxon>
        <taxon>Bacillales</taxon>
        <taxon>Bacillaceae</taxon>
        <taxon>Oikeobacillus</taxon>
    </lineage>
</organism>
<dbReference type="Proteomes" id="UP001237207">
    <property type="component" value="Unassembled WGS sequence"/>
</dbReference>
<evidence type="ECO:0000313" key="2">
    <source>
        <dbReference type="Proteomes" id="UP001237207"/>
    </source>
</evidence>
<keyword evidence="2" id="KW-1185">Reference proteome</keyword>
<keyword evidence="1" id="KW-0436">Ligase</keyword>